<feature type="region of interest" description="Disordered" evidence="9">
    <location>
        <begin position="1458"/>
        <end position="1482"/>
    </location>
</feature>
<dbReference type="Gene3D" id="2.60.40.4100">
    <property type="entry name" value="Zona pellucida, ZP-C domain"/>
    <property type="match status" value="1"/>
</dbReference>
<feature type="region of interest" description="Disordered" evidence="9">
    <location>
        <begin position="711"/>
        <end position="735"/>
    </location>
</feature>
<evidence type="ECO:0000256" key="6">
    <source>
        <dbReference type="ARBA" id="ARBA00023157"/>
    </source>
</evidence>
<dbReference type="PROSITE" id="PS00682">
    <property type="entry name" value="ZP_1"/>
    <property type="match status" value="1"/>
</dbReference>
<keyword evidence="7" id="KW-0325">Glycoprotein</keyword>
<gene>
    <name evidence="12" type="primary">OIT3</name>
</gene>
<keyword evidence="5" id="KW-0732">Signal</keyword>
<dbReference type="InterPro" id="IPR055356">
    <property type="entry name" value="ZP-N"/>
</dbReference>
<feature type="compositionally biased region" description="Polar residues" evidence="9">
    <location>
        <begin position="325"/>
        <end position="337"/>
    </location>
</feature>
<dbReference type="SMART" id="SM00241">
    <property type="entry name" value="ZP"/>
    <property type="match status" value="1"/>
</dbReference>
<evidence type="ECO:0000256" key="10">
    <source>
        <dbReference type="SAM" id="Phobius"/>
    </source>
</evidence>
<feature type="compositionally biased region" description="Polar residues" evidence="9">
    <location>
        <begin position="1168"/>
        <end position="1180"/>
    </location>
</feature>
<dbReference type="GO" id="GO:0005576">
    <property type="term" value="C:extracellular region"/>
    <property type="evidence" value="ECO:0007669"/>
    <property type="project" value="UniProtKB-SubCell"/>
</dbReference>
<accession>T2M8G9</accession>
<dbReference type="PANTHER" id="PTHR11576:SF14">
    <property type="entry name" value="ZP DOMAIN-CONTAINING PROTEIN"/>
    <property type="match status" value="1"/>
</dbReference>
<feature type="region of interest" description="Disordered" evidence="9">
    <location>
        <begin position="165"/>
        <end position="188"/>
    </location>
</feature>
<feature type="transmembrane region" description="Helical" evidence="10">
    <location>
        <begin position="2264"/>
        <end position="2284"/>
    </location>
</feature>
<dbReference type="Pfam" id="PF00100">
    <property type="entry name" value="Zona_pellucida"/>
    <property type="match status" value="1"/>
</dbReference>
<evidence type="ECO:0000256" key="1">
    <source>
        <dbReference type="ARBA" id="ARBA00004613"/>
    </source>
</evidence>
<feature type="region of interest" description="Disordered" evidence="9">
    <location>
        <begin position="993"/>
        <end position="1032"/>
    </location>
</feature>
<evidence type="ECO:0000256" key="9">
    <source>
        <dbReference type="SAM" id="MobiDB-lite"/>
    </source>
</evidence>
<comment type="subcellular location">
    <subcellularLocation>
        <location evidence="1">Secreted</location>
    </subcellularLocation>
</comment>
<dbReference type="InterPro" id="IPR017977">
    <property type="entry name" value="ZP_dom_CS"/>
</dbReference>
<keyword evidence="10" id="KW-0472">Membrane</keyword>
<evidence type="ECO:0000256" key="4">
    <source>
        <dbReference type="ARBA" id="ARBA00022525"/>
    </source>
</evidence>
<feature type="region of interest" description="Disordered" evidence="9">
    <location>
        <begin position="313"/>
        <end position="340"/>
    </location>
</feature>
<feature type="compositionally biased region" description="Polar residues" evidence="9">
    <location>
        <begin position="475"/>
        <end position="487"/>
    </location>
</feature>
<feature type="region of interest" description="Disordered" evidence="9">
    <location>
        <begin position="18"/>
        <end position="40"/>
    </location>
</feature>
<evidence type="ECO:0000256" key="8">
    <source>
        <dbReference type="ARBA" id="ARBA00030824"/>
    </source>
</evidence>
<feature type="region of interest" description="Disordered" evidence="9">
    <location>
        <begin position="465"/>
        <end position="489"/>
    </location>
</feature>
<dbReference type="OrthoDB" id="5983678at2759"/>
<keyword evidence="4" id="KW-0964">Secreted</keyword>
<evidence type="ECO:0000256" key="5">
    <source>
        <dbReference type="ARBA" id="ARBA00022729"/>
    </source>
</evidence>
<comment type="similarity">
    <text evidence="2">Belongs to the ZP domain family. ZPC subfamily.</text>
</comment>
<dbReference type="InterPro" id="IPR042235">
    <property type="entry name" value="ZP-C_dom"/>
</dbReference>
<feature type="region of interest" description="Disordered" evidence="9">
    <location>
        <begin position="1308"/>
        <end position="1332"/>
    </location>
</feature>
<keyword evidence="10" id="KW-1133">Transmembrane helix</keyword>
<feature type="compositionally biased region" description="Polar residues" evidence="9">
    <location>
        <begin position="175"/>
        <end position="187"/>
    </location>
</feature>
<dbReference type="Gene3D" id="2.60.40.3210">
    <property type="entry name" value="Zona pellucida, ZP-N domain"/>
    <property type="match status" value="1"/>
</dbReference>
<dbReference type="EMBL" id="HAAD01002177">
    <property type="protein sequence ID" value="CDG68409.1"/>
    <property type="molecule type" value="mRNA"/>
</dbReference>
<dbReference type="PROSITE" id="PS51034">
    <property type="entry name" value="ZP_2"/>
    <property type="match status" value="1"/>
</dbReference>
<keyword evidence="10" id="KW-0812">Transmembrane</keyword>
<dbReference type="PANTHER" id="PTHR11576">
    <property type="entry name" value="ZONA PELLUCIDA SPERM-BINDING PROTEIN 3"/>
    <property type="match status" value="1"/>
</dbReference>
<feature type="compositionally biased region" description="Polar residues" evidence="9">
    <location>
        <begin position="1468"/>
        <end position="1480"/>
    </location>
</feature>
<sequence length="2298" mass="244784">NLVDVTKTELIISDSTDASLKPGSDSLSGSQLHSTQGTEDKTDIHISIISEKDNIAETTLLPDFTGESLSLNSKTTIVEVTNTKPIISDSTVASVVTESNKIISSQLDTTQATEGETDIHSSIISGKKDIAETTLLPDLTSESSNLNPTTNIVDVTKAEPIISDSTDASLKPDSDSLSGSQLHTTQGTEDKTDIYISSISEKDNIAETTLLPDFTGESLSLNPTTNIVEGTDAEPIISDSTVASVVSDSNKIISSQLDTTQATEGETNIHSSIISEKESIAKTTLLPDLTSESSVLNPTTNLVDVTKTEPIISDSTDASLKPGSDSLSGSQLHSTQGTEDKTDIHISIISEKDNIAETTLLPDFTGKSLSLNSKTTIVEVTNTKPIISDSTVASVVTESNKIISSQLDTTQATEGETDIHSSIISGKKDIAETTLLPDLTSESSNLNPTTNIVDVTKAEPIISDSTDASLKPDSDSLSGSQLHTTQGTEDKTDIYISSISEKDNIAETTLLPDFTGESLSLNPTTNIVEGTDAEPIISDSTVASVVSDIDVTKTEPIISDSTDASLKPGSDSLSGSQLHSLQGTEDKTDIYISIISENDNIAKTTLLPDFTGESLSLNSKTTIVEVTNTKPIISDSTVASVVTESNKIISSQLDTTQATEGETDIHSSIISGKKDIAETTLLPDLTSESSNLNPTTNIVDVTKAEPIISDSTDASLKPDSDSLSGSQLHSTQGTEDKTDIYISSISEKDNIAETPLLPDFTGESLSLNPTTNIVEGTDAEPIISDSTVASVVSDSNKIISIQLDTTQATEGETDIHSSIISEKEGIAKTTLLPDLTSESSVLNPTTNLVDVTKTEPIISDSTDASLKPGSDSLSGSQLHSLQGTEDKTDIYISIISENDNIAKTTLLPDFTGESLSLNSKTTIVEVTNTKPIISDSTVASVVTESNKIISSQLDTTQATEGETDIHSSIISGKKDIAETTLLPDLTSESSNLNPTTNIVDAEPIISDSTDASLKPDSDSLSGSQLHTTQGTEDKTDIYISSISEKDNIAETTLLPDFTGESLSLNPTTNIVEGTDAEPIISDSTVASVVSDSNKIISSQLDTTQATEGETNIHSSIISEKESIAKTTLLPDLTSESSVLNPTTNLVDVTKTEPIISDSTDASLKPGSDSLSGSQLHSTQGTEDKTDIYISIISEKDNIAETTLLPDFTGESLSLNSKTTIVEVTNTKPINSDSTVASVVTESNKIISSQLDTTQATEGETDIHSSIISGKKDIAETTLLPDLTSESSNLNPTTNIVDVTKAEPIISDSTDASLKPDSDSLSGSQLHSTQGTEDKTDIYISSISEKDNIAETTLLPDFTGESLSLNPTTNIVEGTDAEPIISDSTVASVVSDSNKIISIQLDTTQATEGETDIHSSIISGKEDIAETTLLPDLTSESSNLNPTTNIVDVTKAEPIISDSTDASLKPDSDSLSGSQLHSTQGTEDKTDIYISSISEKDNIAETTLLPDFTGDSLSLNPTTNIVEGTDAEPIISDSTVASVVSDSNKIISIQLDTTQATEGETDIHSSIISEKEGIAKTTLLPDFSSESSTLNPTTNLVDVTKTEPIINDSTDASLKPGSDSLSGSQLHSTQGTEDKTDIYISIISEKDNIAETTLLPDFTGDSISLNPTTIIVEGTDAEPIISDSTVSSVVSNSNNIISSQLDTTQASEGETDIYSSIISRKKDIAETTLLPDLTSGSSTLNPTTNIVDVTKAEPHVSDSSDTSVVYGTDSFSGSQFHTTHGTVDKTDGLNINMSEKEDIAVTSLLPDFTGESSTLNLTTRFLDTTNAEPIIRFSTDAALESDSNSFSGSQKHTTQGTTDIKTDILSSIILGNEDIVETTLLPVFSGLSSSSNPTSNIVDMTNSDIISSDSPGLSLASVQISQLSTQPLSTQDLWSSVVNIKTPEVSLRTCNVTIKCNSHSMHVSIRDIELDSASLSSLSLNSTDPKCHPFFNGSHYVFVVPLFDCGTIRRYINSAVVYSNVITDSIISGNLISRSKKNIPFSCVYPTESRVSPVSFQVNDIASQLIGEQLGFGKFEININIYHDSSFSHLLQTNDYPMEIDDRLYFEVKLESNDNLLTLSVENCFITPTSDKNDSRKHFLLKDGCKEDETLVKHSSPPGSQRMSYESFSFVGVESSLTYLHCDVFVCDSRVSDTHCSKDKCIRGRKRRHLNNINNLESFNTFQVKSGPIFVDNRHSVYKAELNESIKESKALRSYYNMQKHSSNLIVLISLVVAVCVLTLPFVILNRRFNNKYDAGLLP</sequence>
<feature type="region of interest" description="Disordered" evidence="9">
    <location>
        <begin position="560"/>
        <end position="581"/>
    </location>
</feature>
<feature type="compositionally biased region" description="Polar residues" evidence="9">
    <location>
        <begin position="1318"/>
        <end position="1330"/>
    </location>
</feature>
<feature type="region of interest" description="Disordered" evidence="9">
    <location>
        <begin position="1156"/>
        <end position="1181"/>
    </location>
</feature>
<name>T2M8G9_HYDVU</name>
<evidence type="ECO:0000256" key="3">
    <source>
        <dbReference type="ARBA" id="ARBA00017980"/>
    </source>
</evidence>
<reference evidence="12" key="1">
    <citation type="journal article" date="2013" name="Genome Biol. Evol.">
        <title>Punctuated emergences of genetic and phenotypic innovations in eumetazoan, bilaterian, euteleostome, and hominidae ancestors.</title>
        <authorList>
            <person name="Wenger Y."/>
            <person name="Galliot B."/>
        </authorList>
    </citation>
    <scope>NUCLEOTIDE SEQUENCE</scope>
    <source>
        <tissue evidence="12">Whole animals</tissue>
    </source>
</reference>
<keyword evidence="6" id="KW-1015">Disulfide bond</keyword>
<feature type="compositionally biased region" description="Polar residues" evidence="9">
    <location>
        <begin position="25"/>
        <end position="37"/>
    </location>
</feature>
<feature type="domain" description="ZP" evidence="11">
    <location>
        <begin position="1954"/>
        <end position="2202"/>
    </location>
</feature>
<organism evidence="12">
    <name type="scientific">Hydra vulgaris</name>
    <name type="common">Hydra</name>
    <name type="synonym">Hydra attenuata</name>
    <dbReference type="NCBI Taxonomy" id="6087"/>
    <lineage>
        <taxon>Eukaryota</taxon>
        <taxon>Metazoa</taxon>
        <taxon>Cnidaria</taxon>
        <taxon>Hydrozoa</taxon>
        <taxon>Hydroidolina</taxon>
        <taxon>Anthoathecata</taxon>
        <taxon>Aplanulata</taxon>
        <taxon>Hydridae</taxon>
        <taxon>Hydra</taxon>
    </lineage>
</organism>
<feature type="compositionally biased region" description="Low complexity" evidence="9">
    <location>
        <begin position="569"/>
        <end position="581"/>
    </location>
</feature>
<dbReference type="InterPro" id="IPR001507">
    <property type="entry name" value="ZP_dom"/>
</dbReference>
<feature type="compositionally biased region" description="Polar residues" evidence="9">
    <location>
        <begin position="1018"/>
        <end position="1030"/>
    </location>
</feature>
<feature type="region of interest" description="Disordered" evidence="9">
    <location>
        <begin position="1606"/>
        <end position="1631"/>
    </location>
</feature>
<feature type="compositionally biased region" description="Low complexity" evidence="9">
    <location>
        <begin position="869"/>
        <end position="881"/>
    </location>
</feature>
<feature type="compositionally biased region" description="Polar residues" evidence="9">
    <location>
        <begin position="1618"/>
        <end position="1630"/>
    </location>
</feature>
<protein>
    <recommendedName>
        <fullName evidence="3">Zona pellucida sperm-binding protein 3</fullName>
    </recommendedName>
    <alternativeName>
        <fullName evidence="8">Zona pellucida glycoprotein 3</fullName>
    </alternativeName>
</protein>
<evidence type="ECO:0000313" key="12">
    <source>
        <dbReference type="EMBL" id="CDG68409.1"/>
    </source>
</evidence>
<feature type="compositionally biased region" description="Polar residues" evidence="9">
    <location>
        <begin position="721"/>
        <end position="733"/>
    </location>
</feature>
<dbReference type="InterPro" id="IPR055355">
    <property type="entry name" value="ZP-C"/>
</dbReference>
<feature type="region of interest" description="Disordered" evidence="9">
    <location>
        <begin position="860"/>
        <end position="881"/>
    </location>
</feature>
<proteinExistence type="evidence at transcript level"/>
<evidence type="ECO:0000256" key="7">
    <source>
        <dbReference type="ARBA" id="ARBA00023180"/>
    </source>
</evidence>
<evidence type="ECO:0000259" key="11">
    <source>
        <dbReference type="PROSITE" id="PS51034"/>
    </source>
</evidence>
<dbReference type="Pfam" id="PF23344">
    <property type="entry name" value="ZP-N"/>
    <property type="match status" value="1"/>
</dbReference>
<feature type="non-terminal residue" evidence="12">
    <location>
        <position position="1"/>
    </location>
</feature>
<evidence type="ECO:0000256" key="2">
    <source>
        <dbReference type="ARBA" id="ARBA00006735"/>
    </source>
</evidence>